<reference evidence="1" key="2">
    <citation type="submission" date="2018-03" db="EMBL/GenBank/DDBJ databases">
        <authorList>
            <person name="Keele B.F."/>
        </authorList>
    </citation>
    <scope>NUCLEOTIDE SEQUENCE</scope>
    <source>
        <strain evidence="1">SNUC 2204</strain>
    </source>
</reference>
<dbReference type="STRING" id="1167632.GCA_000286335_01629"/>
<evidence type="ECO:0000313" key="2">
    <source>
        <dbReference type="EMBL" id="QRO84293.1"/>
    </source>
</evidence>
<organism evidence="1 3">
    <name type="scientific">Mammaliicoccus vitulinus</name>
    <dbReference type="NCBI Taxonomy" id="71237"/>
    <lineage>
        <taxon>Bacteria</taxon>
        <taxon>Bacillati</taxon>
        <taxon>Bacillota</taxon>
        <taxon>Bacilli</taxon>
        <taxon>Bacillales</taxon>
        <taxon>Staphylococcaceae</taxon>
        <taxon>Mammaliicoccus</taxon>
    </lineage>
</organism>
<dbReference type="RefSeq" id="WP_016912307.1">
    <property type="nucleotide sequence ID" value="NZ_BMDF01000006.1"/>
</dbReference>
<reference evidence="1 3" key="1">
    <citation type="journal article" date="2016" name="Front. Microbiol.">
        <title>Comprehensive Phylogenetic Analysis of Bovine Non-aureus Staphylococci Species Based on Whole-Genome Sequencing.</title>
        <authorList>
            <person name="Naushad S."/>
            <person name="Barkema H.W."/>
            <person name="Luby C."/>
            <person name="Condas L.A."/>
            <person name="Nobrega D.B."/>
            <person name="Carson D.A."/>
            <person name="De Buck J."/>
        </authorList>
    </citation>
    <scope>NUCLEOTIDE SEQUENCE [LARGE SCALE GENOMIC DNA]</scope>
    <source>
        <strain evidence="1 3">SNUC 2204</strain>
    </source>
</reference>
<dbReference type="OrthoDB" id="2410452at2"/>
<accession>A0A2T4PU36</accession>
<evidence type="ECO:0000313" key="3">
    <source>
        <dbReference type="Proteomes" id="UP000241209"/>
    </source>
</evidence>
<dbReference type="AlphaFoldDB" id="A0A2T4PU36"/>
<keyword evidence="4" id="KW-1185">Reference proteome</keyword>
<dbReference type="EMBL" id="CP069486">
    <property type="protein sequence ID" value="QRO84293.1"/>
    <property type="molecule type" value="Genomic_DNA"/>
</dbReference>
<protein>
    <submittedName>
        <fullName evidence="1">Cyclic lactone autoinducer peptide</fullName>
    </submittedName>
</protein>
<dbReference type="InterPro" id="IPR009229">
    <property type="entry name" value="AgrD"/>
</dbReference>
<evidence type="ECO:0000313" key="1">
    <source>
        <dbReference type="EMBL" id="PTI29905.1"/>
    </source>
</evidence>
<dbReference type="EMBL" id="PZFK01000009">
    <property type="protein sequence ID" value="PTI29905.1"/>
    <property type="molecule type" value="Genomic_DNA"/>
</dbReference>
<gene>
    <name evidence="1" type="ORF">BU072_05530</name>
    <name evidence="2" type="ORF">I6J37_08700</name>
</gene>
<dbReference type="Proteomes" id="UP000241209">
    <property type="component" value="Unassembled WGS sequence"/>
</dbReference>
<name>A0A2T4PU36_9STAP</name>
<reference evidence="2 4" key="3">
    <citation type="submission" date="2021-02" db="EMBL/GenBank/DDBJ databases">
        <title>FDA dAtabase for Regulatory Grade micrObial Sequences (FDA-ARGOS): Supporting development and validation of Infectious Disease Dx tests.</title>
        <authorList>
            <person name="Sproer C."/>
            <person name="Gronow S."/>
            <person name="Severitt S."/>
            <person name="Schroder I."/>
            <person name="Tallon L."/>
            <person name="Sadzewicz L."/>
            <person name="Zhao X."/>
            <person name="Boylan J."/>
            <person name="Ott S."/>
            <person name="Bowen H."/>
            <person name="Vavikolanu K."/>
            <person name="Mehta A."/>
            <person name="Aluvathingal J."/>
            <person name="Nadendla S."/>
            <person name="Lowell S."/>
            <person name="Myers T."/>
            <person name="Yan Y."/>
            <person name="Sichtig H."/>
        </authorList>
    </citation>
    <scope>NUCLEOTIDE SEQUENCE [LARGE SCALE GENOMIC DNA]</scope>
    <source>
        <strain evidence="2 4">FDAARGOS_1207</strain>
    </source>
</reference>
<dbReference type="GeneID" id="64116941"/>
<dbReference type="NCBIfam" id="TIGR04223">
    <property type="entry name" value="quorum_AgrD"/>
    <property type="match status" value="1"/>
</dbReference>
<sequence length="46" mass="5036">MNLLATLFSKSASNFLSSFGEKAVIRGCTAFLDETEVPAELLKEKQ</sequence>
<dbReference type="SMART" id="SM00794">
    <property type="entry name" value="AgrD"/>
    <property type="match status" value="1"/>
</dbReference>
<evidence type="ECO:0000313" key="4">
    <source>
        <dbReference type="Proteomes" id="UP000627155"/>
    </source>
</evidence>
<proteinExistence type="predicted"/>
<dbReference type="Proteomes" id="UP000627155">
    <property type="component" value="Chromosome"/>
</dbReference>